<evidence type="ECO:0000313" key="1">
    <source>
        <dbReference type="EMBL" id="AEH80143.1"/>
    </source>
</evidence>
<protein>
    <submittedName>
        <fullName evidence="1">Uncharacterized protein</fullName>
    </submittedName>
</protein>
<dbReference type="HOGENOM" id="CLU_3348708_0_0_5"/>
<proteinExistence type="predicted"/>
<gene>
    <name evidence="1" type="ordered locus">SM11_chr2898</name>
</gene>
<dbReference type="EMBL" id="CP001830">
    <property type="protein sequence ID" value="AEH80143.1"/>
    <property type="molecule type" value="Genomic_DNA"/>
</dbReference>
<dbReference type="Proteomes" id="UP000009045">
    <property type="component" value="Chromosome"/>
</dbReference>
<name>F7X879_SINMM</name>
<organism evidence="1 2">
    <name type="scientific">Sinorhizobium meliloti (strain SM11)</name>
    <dbReference type="NCBI Taxonomy" id="707241"/>
    <lineage>
        <taxon>Bacteria</taxon>
        <taxon>Pseudomonadati</taxon>
        <taxon>Pseudomonadota</taxon>
        <taxon>Alphaproteobacteria</taxon>
        <taxon>Hyphomicrobiales</taxon>
        <taxon>Rhizobiaceae</taxon>
        <taxon>Sinorhizobium/Ensifer group</taxon>
        <taxon>Sinorhizobium</taxon>
    </lineage>
</organism>
<sequence length="37" mass="4280">MPPLRKGRRHFLDAHGFNEAVVRAGFAFMLQATRPKR</sequence>
<reference evidence="1 2" key="1">
    <citation type="journal article" date="2011" name="J. Biotechnol.">
        <title>The complete genome sequence of the dominant Sinorhizobium meliloti field isolate SM11 extends the S. meliloti pan-genome.</title>
        <authorList>
            <person name="Schneiker-Bekel S."/>
            <person name="Wibberg D."/>
            <person name="Bekel T."/>
            <person name="Blom J."/>
            <person name="Linke B."/>
            <person name="Neuweger H."/>
            <person name="Stiens M."/>
            <person name="Vorholter F.J."/>
            <person name="Weidner S."/>
            <person name="Goesmann A."/>
            <person name="Puhler A."/>
            <person name="Schluter A."/>
        </authorList>
    </citation>
    <scope>NUCLEOTIDE SEQUENCE [LARGE SCALE GENOMIC DNA]</scope>
    <source>
        <strain evidence="1 2">SM11</strain>
    </source>
</reference>
<dbReference type="KEGG" id="smx:SM11_chr2898"/>
<evidence type="ECO:0000313" key="2">
    <source>
        <dbReference type="Proteomes" id="UP000009045"/>
    </source>
</evidence>
<dbReference type="PATRIC" id="fig|707241.3.peg.3020"/>
<accession>F7X879</accession>
<dbReference type="AlphaFoldDB" id="F7X879"/>